<dbReference type="InterPro" id="IPR044060">
    <property type="entry name" value="Bacterial_rp_domain"/>
</dbReference>
<evidence type="ECO:0000313" key="3">
    <source>
        <dbReference type="Proteomes" id="UP000019140"/>
    </source>
</evidence>
<dbReference type="Pfam" id="PF18998">
    <property type="entry name" value="Flg_new_2"/>
    <property type="match status" value="1"/>
</dbReference>
<feature type="domain" description="Bacterial repeat" evidence="1">
    <location>
        <begin position="388"/>
        <end position="444"/>
    </location>
</feature>
<dbReference type="EMBL" id="AZHX01001290">
    <property type="protein sequence ID" value="ETX04149.1"/>
    <property type="molecule type" value="Genomic_DNA"/>
</dbReference>
<dbReference type="Proteomes" id="UP000019140">
    <property type="component" value="Unassembled WGS sequence"/>
</dbReference>
<evidence type="ECO:0000313" key="2">
    <source>
        <dbReference type="EMBL" id="ETX04149.1"/>
    </source>
</evidence>
<name>W4M1C8_9BACT</name>
<proteinExistence type="predicted"/>
<dbReference type="Gene3D" id="2.130.10.10">
    <property type="entry name" value="YVTN repeat-like/Quinoprotein amine dehydrogenase"/>
    <property type="match status" value="1"/>
</dbReference>
<dbReference type="AlphaFoldDB" id="W4M1C8"/>
<dbReference type="SUPFAM" id="SSF75011">
    <property type="entry name" value="3-carboxy-cis,cis-mucoante lactonizing enzyme"/>
    <property type="match status" value="1"/>
</dbReference>
<keyword evidence="3" id="KW-1185">Reference proteome</keyword>
<comment type="caution">
    <text evidence="2">The sequence shown here is derived from an EMBL/GenBank/DDBJ whole genome shotgun (WGS) entry which is preliminary data.</text>
</comment>
<accession>W4M1C8</accession>
<dbReference type="HOGENOM" id="CLU_614938_0_0_7"/>
<dbReference type="InterPro" id="IPR015943">
    <property type="entry name" value="WD40/YVTN_repeat-like_dom_sf"/>
</dbReference>
<organism evidence="2 3">
    <name type="scientific">Candidatus Entotheonella gemina</name>
    <dbReference type="NCBI Taxonomy" id="1429439"/>
    <lineage>
        <taxon>Bacteria</taxon>
        <taxon>Pseudomonadati</taxon>
        <taxon>Nitrospinota/Tectimicrobiota group</taxon>
        <taxon>Candidatus Tectimicrobiota</taxon>
        <taxon>Candidatus Entotheonellia</taxon>
        <taxon>Candidatus Entotheonellales</taxon>
        <taxon>Candidatus Entotheonellaceae</taxon>
        <taxon>Candidatus Entotheonella</taxon>
    </lineage>
</organism>
<reference evidence="2 3" key="1">
    <citation type="journal article" date="2014" name="Nature">
        <title>An environmental bacterial taxon with a large and distinct metabolic repertoire.</title>
        <authorList>
            <person name="Wilson M.C."/>
            <person name="Mori T."/>
            <person name="Ruckert C."/>
            <person name="Uria A.R."/>
            <person name="Helf M.J."/>
            <person name="Takada K."/>
            <person name="Gernert C."/>
            <person name="Steffens U.A."/>
            <person name="Heycke N."/>
            <person name="Schmitt S."/>
            <person name="Rinke C."/>
            <person name="Helfrich E.J."/>
            <person name="Brachmann A.O."/>
            <person name="Gurgui C."/>
            <person name="Wakimoto T."/>
            <person name="Kracht M."/>
            <person name="Crusemann M."/>
            <person name="Hentschel U."/>
            <person name="Abe I."/>
            <person name="Matsunaga S."/>
            <person name="Kalinowski J."/>
            <person name="Takeyama H."/>
            <person name="Piel J."/>
        </authorList>
    </citation>
    <scope>NUCLEOTIDE SEQUENCE [LARGE SCALE GENOMIC DNA]</scope>
    <source>
        <strain evidence="3">TSY2</strain>
    </source>
</reference>
<protein>
    <recommendedName>
        <fullName evidence="1">Bacterial repeat domain-containing protein</fullName>
    </recommendedName>
</protein>
<sequence>MAVLWAGAAAFAQPPIGTAFIAHTDMQTGFYSVIDLDTLAVFADLGGIGSQAIVRYDNSTNRLYVVNQAGTESIQAIDPTQGYITPPGAELMLEGDSIPNDIALISPVKAYVSRAAQANLLIINPSSLAMVDSIDLSNLIKPMDPDGSPEPFRMLVNGDTVYLILQHLDRMQSPPVPLAPGEIVVIDATTDAVTTVIPLATPNPSSDLQYTATLPGGPRILVSSVNDLGALDGGIEAIDPSTNALDSGFVLSETDVNGNITFFEVVSATQAYAIVSSADGSSTHALVQFNPDTGQQISALASGPATILNFAISNDGELYVGPVDTVVPEVRIFDTASAQEITSSPIAVGTLPPGWITMVEERRVALTVHKTGTGTGEVSSVPAGLLCGAVCTQNFPVGTAVVLTAVPDAGSAFTGWQDGACTGTDECVVVMSQEQAVTAGFDAAQ</sequence>
<evidence type="ECO:0000259" key="1">
    <source>
        <dbReference type="Pfam" id="PF18998"/>
    </source>
</evidence>
<gene>
    <name evidence="2" type="ORF">ETSY2_30445</name>
</gene>